<evidence type="ECO:0000256" key="12">
    <source>
        <dbReference type="ARBA" id="ARBA00023212"/>
    </source>
</evidence>
<dbReference type="InterPro" id="IPR041658">
    <property type="entry name" value="AAA_lid_11"/>
</dbReference>
<keyword evidence="8" id="KW-0243">Dynein</keyword>
<gene>
    <name evidence="17" type="ORF">Vretifemale_13276</name>
</gene>
<dbReference type="GO" id="GO:0005524">
    <property type="term" value="F:ATP binding"/>
    <property type="evidence" value="ECO:0007669"/>
    <property type="project" value="UniProtKB-KW"/>
</dbReference>
<dbReference type="Pfam" id="PF18198">
    <property type="entry name" value="AAA_lid_11"/>
    <property type="match status" value="1"/>
</dbReference>
<evidence type="ECO:0000256" key="1">
    <source>
        <dbReference type="ARBA" id="ARBA00004138"/>
    </source>
</evidence>
<evidence type="ECO:0000256" key="8">
    <source>
        <dbReference type="ARBA" id="ARBA00023017"/>
    </source>
</evidence>
<feature type="domain" description="Dynein heavy chain region D6 P-loop" evidence="15">
    <location>
        <begin position="253"/>
        <end position="366"/>
    </location>
</feature>
<keyword evidence="11" id="KW-0505">Motor protein</keyword>
<dbReference type="GO" id="GO:0051959">
    <property type="term" value="F:dynein light intermediate chain binding"/>
    <property type="evidence" value="ECO:0007669"/>
    <property type="project" value="InterPro"/>
</dbReference>
<dbReference type="PANTHER" id="PTHR22878">
    <property type="entry name" value="DYNEIN HEAVY CHAIN 6, AXONEMAL-LIKE-RELATED"/>
    <property type="match status" value="1"/>
</dbReference>
<dbReference type="InterPro" id="IPR027417">
    <property type="entry name" value="P-loop_NTPase"/>
</dbReference>
<evidence type="ECO:0000256" key="11">
    <source>
        <dbReference type="ARBA" id="ARBA00023175"/>
    </source>
</evidence>
<protein>
    <recommendedName>
        <fullName evidence="19">Dynein heavy chain</fullName>
    </recommendedName>
</protein>
<evidence type="ECO:0008006" key="19">
    <source>
        <dbReference type="Google" id="ProtNLM"/>
    </source>
</evidence>
<evidence type="ECO:0000256" key="14">
    <source>
        <dbReference type="SAM" id="Phobius"/>
    </source>
</evidence>
<evidence type="ECO:0000256" key="6">
    <source>
        <dbReference type="ARBA" id="ARBA00022794"/>
    </source>
</evidence>
<proteinExistence type="predicted"/>
<dbReference type="FunFam" id="3.40.50.300:FF:000153">
    <property type="entry name" value="Dynein axonemal heavy chain 1"/>
    <property type="match status" value="1"/>
</dbReference>
<keyword evidence="7" id="KW-0067">ATP-binding</keyword>
<dbReference type="Gene3D" id="3.40.50.300">
    <property type="entry name" value="P-loop containing nucleotide triphosphate hydrolases"/>
    <property type="match status" value="1"/>
</dbReference>
<keyword evidence="18" id="KW-1185">Reference proteome</keyword>
<comment type="subcellular location">
    <subcellularLocation>
        <location evidence="1">Cell projection</location>
        <location evidence="1">Cilium</location>
    </subcellularLocation>
    <subcellularLocation>
        <location evidence="2">Cytoplasm</location>
        <location evidence="2">Cytoskeleton</location>
    </subcellularLocation>
</comment>
<evidence type="ECO:0000259" key="15">
    <source>
        <dbReference type="Pfam" id="PF03028"/>
    </source>
</evidence>
<keyword evidence="4" id="KW-0493">Microtubule</keyword>
<reference evidence="17" key="1">
    <citation type="journal article" date="2021" name="Proc. Natl. Acad. Sci. U.S.A.">
        <title>Three genomes in the algal genus Volvox reveal the fate of a haploid sex-determining region after a transition to homothallism.</title>
        <authorList>
            <person name="Yamamoto K."/>
            <person name="Hamaji T."/>
            <person name="Kawai-Toyooka H."/>
            <person name="Matsuzaki R."/>
            <person name="Takahashi F."/>
            <person name="Nishimura Y."/>
            <person name="Kawachi M."/>
            <person name="Noguchi H."/>
            <person name="Minakuchi Y."/>
            <person name="Umen J.G."/>
            <person name="Toyoda A."/>
            <person name="Nozaki H."/>
        </authorList>
    </citation>
    <scope>NUCLEOTIDE SEQUENCE</scope>
    <source>
        <strain evidence="17">NIES-3786</strain>
    </source>
</reference>
<dbReference type="InterPro" id="IPR026983">
    <property type="entry name" value="DHC"/>
</dbReference>
<feature type="transmembrane region" description="Helical" evidence="14">
    <location>
        <begin position="27"/>
        <end position="53"/>
    </location>
</feature>
<evidence type="ECO:0000256" key="5">
    <source>
        <dbReference type="ARBA" id="ARBA00022741"/>
    </source>
</evidence>
<dbReference type="GO" id="GO:0007018">
    <property type="term" value="P:microtubule-based movement"/>
    <property type="evidence" value="ECO:0007669"/>
    <property type="project" value="InterPro"/>
</dbReference>
<evidence type="ECO:0000256" key="10">
    <source>
        <dbReference type="ARBA" id="ARBA00023069"/>
    </source>
</evidence>
<keyword evidence="13" id="KW-0966">Cell projection</keyword>
<dbReference type="InterPro" id="IPR004273">
    <property type="entry name" value="Dynein_heavy_D6_P-loop"/>
</dbReference>
<keyword evidence="9" id="KW-0175">Coiled coil</keyword>
<dbReference type="GO" id="GO:0045505">
    <property type="term" value="F:dynein intermediate chain binding"/>
    <property type="evidence" value="ECO:0007669"/>
    <property type="project" value="InterPro"/>
</dbReference>
<dbReference type="FunFam" id="1.10.8.1220:FF:000001">
    <property type="entry name" value="Dynein axonemal heavy chain 5"/>
    <property type="match status" value="1"/>
</dbReference>
<dbReference type="Gene3D" id="1.10.8.720">
    <property type="entry name" value="Region D6 of dynein motor"/>
    <property type="match status" value="1"/>
</dbReference>
<dbReference type="GO" id="GO:0030286">
    <property type="term" value="C:dynein complex"/>
    <property type="evidence" value="ECO:0007669"/>
    <property type="project" value="UniProtKB-KW"/>
</dbReference>
<dbReference type="PANTHER" id="PTHR22878:SF63">
    <property type="entry name" value="DYNEIN AXONEMAL HEAVY CHAIN 10"/>
    <property type="match status" value="1"/>
</dbReference>
<dbReference type="GO" id="GO:0008569">
    <property type="term" value="F:minus-end-directed microtubule motor activity"/>
    <property type="evidence" value="ECO:0007669"/>
    <property type="project" value="InterPro"/>
</dbReference>
<keyword evidence="6" id="KW-0970">Cilium biogenesis/degradation</keyword>
<keyword evidence="14" id="KW-0812">Transmembrane</keyword>
<keyword evidence="10" id="KW-0969">Cilium</keyword>
<dbReference type="AlphaFoldDB" id="A0A8J4FQE7"/>
<keyword evidence="5" id="KW-0547">Nucleotide-binding</keyword>
<dbReference type="Pfam" id="PF03028">
    <property type="entry name" value="Dynein_heavy"/>
    <property type="match status" value="1"/>
</dbReference>
<sequence length="735" mass="82843">RHCKQVTAAEIEETRVRYSPAAKRGAILFFVIAGLSAITNMYEYSLASFLVVFNGSLHNSRRDASIEGRLRNIIDTLTYDVYAYTCLGLFERHKLMFSFQMTSKVLEGETPLDPALLDFFLKGNLSLEKAARRKPFDWFPDAGWQDLMRLVELGQKKVGPDGRMHALASLANDIESDEAAWRAYYDLEDPEEAELPMGYHTFLTDFEKLCLLRCLRMDRVTVGITRFVISVMGEKYVQPPVLEYRAIYKQSSETTPIVFVLSPGADPAFDVFKLGEEMGFRPGAKLKYMALGQGMGPKAQELIETGATRGLWIMLQNCHLLPTWLKTLEKILEKITKPHHDFRLWLTTEPTDRFPLGVLQRSLKVVTEPPNGLKLNMRQSYSKITEDVLADCPHTAFRPLVYVLAFFHAVVQERRKYGKLGWNVPYDFNETDFRISMALISTYLTKAWDAQDDLIPWGTLRYLIGEAMYGGRVSDSYDRRILITYLDEYLGDFLFDTFQPFHFYACKDYVISIPASGPRDVYLKAIEALPLVQVWLGGLGAGVTCKGTVLFDKMRLGHLTMHTREGRFPIPSQLNTAWIVGCDLLTSSQAAGNSNWIVSFEVFTQFPPPMSHLDLLSLFPPLPLSHLAGSLTHPPFVFVPRALPLPCVPRRALRRSACTPMPISPTTPLPPRPSGLTWWTYSPVLAAVAVVSVARSSSVASHGTYPLRSPSPSTCLSCERSSGRPVPLRWCCCRS</sequence>
<evidence type="ECO:0000313" key="17">
    <source>
        <dbReference type="EMBL" id="GIL84659.1"/>
    </source>
</evidence>
<evidence type="ECO:0000256" key="13">
    <source>
        <dbReference type="ARBA" id="ARBA00023273"/>
    </source>
</evidence>
<dbReference type="EMBL" id="BNCP01000030">
    <property type="protein sequence ID" value="GIL84659.1"/>
    <property type="molecule type" value="Genomic_DNA"/>
</dbReference>
<keyword evidence="14" id="KW-0472">Membrane</keyword>
<organism evidence="17 18">
    <name type="scientific">Volvox reticuliferus</name>
    <dbReference type="NCBI Taxonomy" id="1737510"/>
    <lineage>
        <taxon>Eukaryota</taxon>
        <taxon>Viridiplantae</taxon>
        <taxon>Chlorophyta</taxon>
        <taxon>core chlorophytes</taxon>
        <taxon>Chlorophyceae</taxon>
        <taxon>CS clade</taxon>
        <taxon>Chlamydomonadales</taxon>
        <taxon>Volvocaceae</taxon>
        <taxon>Volvox</taxon>
    </lineage>
</organism>
<dbReference type="Gene3D" id="1.10.8.1220">
    <property type="match status" value="1"/>
</dbReference>
<dbReference type="Proteomes" id="UP000747110">
    <property type="component" value="Unassembled WGS sequence"/>
</dbReference>
<dbReference type="OrthoDB" id="64868at2759"/>
<dbReference type="InterPro" id="IPR042219">
    <property type="entry name" value="AAA_lid_11_sf"/>
</dbReference>
<evidence type="ECO:0000256" key="2">
    <source>
        <dbReference type="ARBA" id="ARBA00004245"/>
    </source>
</evidence>
<evidence type="ECO:0000313" key="18">
    <source>
        <dbReference type="Proteomes" id="UP000747110"/>
    </source>
</evidence>
<dbReference type="GO" id="GO:0005929">
    <property type="term" value="C:cilium"/>
    <property type="evidence" value="ECO:0007669"/>
    <property type="project" value="UniProtKB-SubCell"/>
</dbReference>
<dbReference type="FunFam" id="1.10.8.720:FF:000005">
    <property type="entry name" value="Dynein axonemal heavy chain 10"/>
    <property type="match status" value="1"/>
</dbReference>
<keyword evidence="3" id="KW-0963">Cytoplasm</keyword>
<dbReference type="GO" id="GO:0005874">
    <property type="term" value="C:microtubule"/>
    <property type="evidence" value="ECO:0007669"/>
    <property type="project" value="UniProtKB-KW"/>
</dbReference>
<feature type="domain" description="Dynein heavy chain AAA lid" evidence="16">
    <location>
        <begin position="397"/>
        <end position="533"/>
    </location>
</feature>
<feature type="non-terminal residue" evidence="17">
    <location>
        <position position="735"/>
    </location>
</feature>
<evidence type="ECO:0000256" key="7">
    <source>
        <dbReference type="ARBA" id="ARBA00022840"/>
    </source>
</evidence>
<evidence type="ECO:0000256" key="4">
    <source>
        <dbReference type="ARBA" id="ARBA00022701"/>
    </source>
</evidence>
<evidence type="ECO:0000256" key="9">
    <source>
        <dbReference type="ARBA" id="ARBA00023054"/>
    </source>
</evidence>
<keyword evidence="12" id="KW-0206">Cytoskeleton</keyword>
<evidence type="ECO:0000259" key="16">
    <source>
        <dbReference type="Pfam" id="PF18198"/>
    </source>
</evidence>
<keyword evidence="14" id="KW-1133">Transmembrane helix</keyword>
<dbReference type="GO" id="GO:0060271">
    <property type="term" value="P:cilium assembly"/>
    <property type="evidence" value="ECO:0007669"/>
    <property type="project" value="UniProtKB-ARBA"/>
</dbReference>
<evidence type="ECO:0000256" key="3">
    <source>
        <dbReference type="ARBA" id="ARBA00022490"/>
    </source>
</evidence>
<accession>A0A8J4FQE7</accession>
<comment type="caution">
    <text evidence="17">The sequence shown here is derived from an EMBL/GenBank/DDBJ whole genome shotgun (WGS) entry which is preliminary data.</text>
</comment>
<name>A0A8J4FQE7_9CHLO</name>